<reference evidence="2" key="1">
    <citation type="journal article" date="2020" name="Fungal Divers.">
        <title>Resolving the Mortierellaceae phylogeny through synthesis of multi-gene phylogenetics and phylogenomics.</title>
        <authorList>
            <person name="Vandepol N."/>
            <person name="Liber J."/>
            <person name="Desiro A."/>
            <person name="Na H."/>
            <person name="Kennedy M."/>
            <person name="Barry K."/>
            <person name="Grigoriev I.V."/>
            <person name="Miller A.N."/>
            <person name="O'Donnell K."/>
            <person name="Stajich J.E."/>
            <person name="Bonito G."/>
        </authorList>
    </citation>
    <scope>NUCLEOTIDE SEQUENCE</scope>
    <source>
        <strain evidence="2">CK1249</strain>
    </source>
</reference>
<name>A0A9P6JDZ7_MORAP</name>
<accession>A0A9P6JDZ7</accession>
<feature type="region of interest" description="Disordered" evidence="1">
    <location>
        <begin position="68"/>
        <end position="89"/>
    </location>
</feature>
<protein>
    <submittedName>
        <fullName evidence="2">Uncharacterized protein</fullName>
    </submittedName>
</protein>
<dbReference type="SUPFAM" id="SSF52047">
    <property type="entry name" value="RNI-like"/>
    <property type="match status" value="1"/>
</dbReference>
<gene>
    <name evidence="2" type="ORF">BGZ70_003418</name>
</gene>
<sequence>MSPQYYSWERYWPPVERLHFIDCSGRQHQSMFATHVRRLAVDGLTQVEYLCPTYSRLEHVQLIHSPTWSEDSDHEEGDHDDDDYPTAEIPADKQDIDSRVFYSTELHKDRSRILQFLRRHHQTLQRIEIKWDADLLSKVLTLLEDKTLFPKWKTLIAPDVPWIGLEATHAFWRACARLESLHLTGYRTHAPEVGSWPEFSLLQTLTLFGVHGLSVLKLVELLAQCPRLKRLCWLIDEYFDVDDYTNSQLVIEDISVSEMSRRVIRGLAHLVGNGRLQELESLELDLHYDYSPRMRMDEDASIEKDLATVLDRVQPLKTLHVHGLDMDKAWSFPPLRRHFETLTSLELGMPLGVESSRMVQTILSSCAMLTWYQGNSIRALDMMKDGRPWVCLALKSLELRIELELDPETKTPDCTRQEQQSFVLAQLSRLRWLERLNFRGSISASDAWTRHGEVDTADPDLKLALAKKCDRQRRLDLRLCEGLDRLKTLTCLSTISFQGALEWGSDEVDWALEHWPKLQSIGRIAYGLVENSGLVKRLEDGYRRQLDISNDP</sequence>
<dbReference type="OrthoDB" id="2432221at2759"/>
<organism evidence="2 3">
    <name type="scientific">Mortierella alpina</name>
    <name type="common">Oleaginous fungus</name>
    <name type="synonym">Mortierella renispora</name>
    <dbReference type="NCBI Taxonomy" id="64518"/>
    <lineage>
        <taxon>Eukaryota</taxon>
        <taxon>Fungi</taxon>
        <taxon>Fungi incertae sedis</taxon>
        <taxon>Mucoromycota</taxon>
        <taxon>Mortierellomycotina</taxon>
        <taxon>Mortierellomycetes</taxon>
        <taxon>Mortierellales</taxon>
        <taxon>Mortierellaceae</taxon>
        <taxon>Mortierella</taxon>
    </lineage>
</organism>
<evidence type="ECO:0000313" key="2">
    <source>
        <dbReference type="EMBL" id="KAF9966056.1"/>
    </source>
</evidence>
<dbReference type="AlphaFoldDB" id="A0A9P6JDZ7"/>
<dbReference type="Proteomes" id="UP000738359">
    <property type="component" value="Unassembled WGS sequence"/>
</dbReference>
<feature type="compositionally biased region" description="Acidic residues" evidence="1">
    <location>
        <begin position="70"/>
        <end position="85"/>
    </location>
</feature>
<evidence type="ECO:0000313" key="3">
    <source>
        <dbReference type="Proteomes" id="UP000738359"/>
    </source>
</evidence>
<dbReference type="EMBL" id="JAAAHY010000193">
    <property type="protein sequence ID" value="KAF9966056.1"/>
    <property type="molecule type" value="Genomic_DNA"/>
</dbReference>
<dbReference type="InterPro" id="IPR032675">
    <property type="entry name" value="LRR_dom_sf"/>
</dbReference>
<comment type="caution">
    <text evidence="2">The sequence shown here is derived from an EMBL/GenBank/DDBJ whole genome shotgun (WGS) entry which is preliminary data.</text>
</comment>
<evidence type="ECO:0000256" key="1">
    <source>
        <dbReference type="SAM" id="MobiDB-lite"/>
    </source>
</evidence>
<proteinExistence type="predicted"/>
<keyword evidence="3" id="KW-1185">Reference proteome</keyword>
<dbReference type="Gene3D" id="3.80.10.10">
    <property type="entry name" value="Ribonuclease Inhibitor"/>
    <property type="match status" value="1"/>
</dbReference>